<proteinExistence type="predicted"/>
<gene>
    <name evidence="1" type="ORF">MTR67_023692</name>
</gene>
<dbReference type="AlphaFoldDB" id="A0AAF0TRM5"/>
<protein>
    <submittedName>
        <fullName evidence="1">Uncharacterized protein</fullName>
    </submittedName>
</protein>
<dbReference type="Proteomes" id="UP001234989">
    <property type="component" value="Chromosome 5"/>
</dbReference>
<evidence type="ECO:0000313" key="2">
    <source>
        <dbReference type="Proteomes" id="UP001234989"/>
    </source>
</evidence>
<accession>A0AAF0TRM5</accession>
<name>A0AAF0TRM5_SOLVR</name>
<keyword evidence="2" id="KW-1185">Reference proteome</keyword>
<dbReference type="EMBL" id="CP133616">
    <property type="protein sequence ID" value="WMV30307.1"/>
    <property type="molecule type" value="Genomic_DNA"/>
</dbReference>
<organism evidence="1 2">
    <name type="scientific">Solanum verrucosum</name>
    <dbReference type="NCBI Taxonomy" id="315347"/>
    <lineage>
        <taxon>Eukaryota</taxon>
        <taxon>Viridiplantae</taxon>
        <taxon>Streptophyta</taxon>
        <taxon>Embryophyta</taxon>
        <taxon>Tracheophyta</taxon>
        <taxon>Spermatophyta</taxon>
        <taxon>Magnoliopsida</taxon>
        <taxon>eudicotyledons</taxon>
        <taxon>Gunneridae</taxon>
        <taxon>Pentapetalae</taxon>
        <taxon>asterids</taxon>
        <taxon>lamiids</taxon>
        <taxon>Solanales</taxon>
        <taxon>Solanaceae</taxon>
        <taxon>Solanoideae</taxon>
        <taxon>Solaneae</taxon>
        <taxon>Solanum</taxon>
    </lineage>
</organism>
<reference evidence="1" key="1">
    <citation type="submission" date="2023-08" db="EMBL/GenBank/DDBJ databases">
        <title>A de novo genome assembly of Solanum verrucosum Schlechtendal, a Mexican diploid species geographically isolated from the other diploid A-genome species in potato relatives.</title>
        <authorList>
            <person name="Hosaka K."/>
        </authorList>
    </citation>
    <scope>NUCLEOTIDE SEQUENCE</scope>
    <source>
        <tissue evidence="1">Young leaves</tissue>
    </source>
</reference>
<sequence>MDHLAQSVDVHASRVEAVVPGLIERAITAVLDPIRVELREHRELITAHGLALDALTVQKSKARTLPGKKKRTKLNISKASTHQSHSVTDRVDLRLAKSFSRTSHG</sequence>
<evidence type="ECO:0000313" key="1">
    <source>
        <dbReference type="EMBL" id="WMV30307.1"/>
    </source>
</evidence>